<proteinExistence type="predicted"/>
<reference evidence="2" key="1">
    <citation type="journal article" date="2019" name="bioRxiv">
        <title>The Genome of the Zebra Mussel, Dreissena polymorpha: A Resource for Invasive Species Research.</title>
        <authorList>
            <person name="McCartney M.A."/>
            <person name="Auch B."/>
            <person name="Kono T."/>
            <person name="Mallez S."/>
            <person name="Zhang Y."/>
            <person name="Obille A."/>
            <person name="Becker A."/>
            <person name="Abrahante J.E."/>
            <person name="Garbe J."/>
            <person name="Badalamenti J.P."/>
            <person name="Herman A."/>
            <person name="Mangelson H."/>
            <person name="Liachko I."/>
            <person name="Sullivan S."/>
            <person name="Sone E.D."/>
            <person name="Koren S."/>
            <person name="Silverstein K.A.T."/>
            <person name="Beckman K.B."/>
            <person name="Gohl D.M."/>
        </authorList>
    </citation>
    <scope>NUCLEOTIDE SEQUENCE</scope>
    <source>
        <strain evidence="2">Duluth1</strain>
        <tissue evidence="2">Whole animal</tissue>
    </source>
</reference>
<keyword evidence="1" id="KW-0812">Transmembrane</keyword>
<evidence type="ECO:0000313" key="2">
    <source>
        <dbReference type="EMBL" id="KAH3772340.1"/>
    </source>
</evidence>
<dbReference type="EMBL" id="JAIWYP010000009">
    <property type="protein sequence ID" value="KAH3772340.1"/>
    <property type="molecule type" value="Genomic_DNA"/>
</dbReference>
<dbReference type="AlphaFoldDB" id="A0A9D4IFR0"/>
<name>A0A9D4IFR0_DREPO</name>
<evidence type="ECO:0000256" key="1">
    <source>
        <dbReference type="SAM" id="Phobius"/>
    </source>
</evidence>
<organism evidence="2 3">
    <name type="scientific">Dreissena polymorpha</name>
    <name type="common">Zebra mussel</name>
    <name type="synonym">Mytilus polymorpha</name>
    <dbReference type="NCBI Taxonomy" id="45954"/>
    <lineage>
        <taxon>Eukaryota</taxon>
        <taxon>Metazoa</taxon>
        <taxon>Spiralia</taxon>
        <taxon>Lophotrochozoa</taxon>
        <taxon>Mollusca</taxon>
        <taxon>Bivalvia</taxon>
        <taxon>Autobranchia</taxon>
        <taxon>Heteroconchia</taxon>
        <taxon>Euheterodonta</taxon>
        <taxon>Imparidentia</taxon>
        <taxon>Neoheterodontei</taxon>
        <taxon>Myida</taxon>
        <taxon>Dreissenoidea</taxon>
        <taxon>Dreissenidae</taxon>
        <taxon>Dreissena</taxon>
    </lineage>
</organism>
<keyword evidence="1" id="KW-0472">Membrane</keyword>
<reference evidence="2" key="2">
    <citation type="submission" date="2020-11" db="EMBL/GenBank/DDBJ databases">
        <authorList>
            <person name="McCartney M.A."/>
            <person name="Auch B."/>
            <person name="Kono T."/>
            <person name="Mallez S."/>
            <person name="Becker A."/>
            <person name="Gohl D.M."/>
            <person name="Silverstein K.A.T."/>
            <person name="Koren S."/>
            <person name="Bechman K.B."/>
            <person name="Herman A."/>
            <person name="Abrahante J.E."/>
            <person name="Garbe J."/>
        </authorList>
    </citation>
    <scope>NUCLEOTIDE SEQUENCE</scope>
    <source>
        <strain evidence="2">Duluth1</strain>
        <tissue evidence="2">Whole animal</tissue>
    </source>
</reference>
<comment type="caution">
    <text evidence="2">The sequence shown here is derived from an EMBL/GenBank/DDBJ whole genome shotgun (WGS) entry which is preliminary data.</text>
</comment>
<keyword evidence="1" id="KW-1133">Transmembrane helix</keyword>
<sequence>MMLAITLIMKTMMVMLITMTTGFIMRIQYDQSRSKMCLVEYAAKVAPDQCAHPRGLIRTKVAPGQCAHPRGLIRTKVAPGQCAHPRGLIRTKVAPGQCAHPRGLIRSCPVRQKITQGDQPLSRLRDCAG</sequence>
<dbReference type="Proteomes" id="UP000828390">
    <property type="component" value="Unassembled WGS sequence"/>
</dbReference>
<protein>
    <submittedName>
        <fullName evidence="2">Uncharacterized protein</fullName>
    </submittedName>
</protein>
<gene>
    <name evidence="2" type="ORF">DPMN_173677</name>
</gene>
<accession>A0A9D4IFR0</accession>
<feature type="transmembrane region" description="Helical" evidence="1">
    <location>
        <begin position="6"/>
        <end position="25"/>
    </location>
</feature>
<evidence type="ECO:0000313" key="3">
    <source>
        <dbReference type="Proteomes" id="UP000828390"/>
    </source>
</evidence>
<keyword evidence="3" id="KW-1185">Reference proteome</keyword>